<dbReference type="GO" id="GO:0000978">
    <property type="term" value="F:RNA polymerase II cis-regulatory region sequence-specific DNA binding"/>
    <property type="evidence" value="ECO:0007669"/>
    <property type="project" value="TreeGrafter"/>
</dbReference>
<evidence type="ECO:0000256" key="3">
    <source>
        <dbReference type="ARBA" id="ARBA00023015"/>
    </source>
</evidence>
<dbReference type="InterPro" id="IPR007219">
    <property type="entry name" value="XnlR_reg_dom"/>
</dbReference>
<dbReference type="GO" id="GO:0045944">
    <property type="term" value="P:positive regulation of transcription by RNA polymerase II"/>
    <property type="evidence" value="ECO:0007669"/>
    <property type="project" value="TreeGrafter"/>
</dbReference>
<dbReference type="GO" id="GO:0005634">
    <property type="term" value="C:nucleus"/>
    <property type="evidence" value="ECO:0007669"/>
    <property type="project" value="TreeGrafter"/>
</dbReference>
<gene>
    <name evidence="9" type="ORF">CYBJADRAFT_175793</name>
</gene>
<evidence type="ECO:0000256" key="5">
    <source>
        <dbReference type="ARBA" id="ARBA00023163"/>
    </source>
</evidence>
<keyword evidence="5" id="KW-0804">Transcription</keyword>
<evidence type="ECO:0000256" key="1">
    <source>
        <dbReference type="ARBA" id="ARBA00022723"/>
    </source>
</evidence>
<dbReference type="Proteomes" id="UP000094389">
    <property type="component" value="Unassembled WGS sequence"/>
</dbReference>
<dbReference type="SMART" id="SM00066">
    <property type="entry name" value="GAL4"/>
    <property type="match status" value="1"/>
</dbReference>
<sequence length="882" mass="102155">MTHPAKRQRQRISLVCAYCKRRKIKCDRERPSCATCKRLGIGCHYNDTSHWVHSTPVVDGECVDIGREAADFGEQQQHQQTQQQQQVPQQASQQQQALSYSTKTPTETVQDQSLVESLREEVEQLKSMLTDKKAADDDEDIRINYFSQYNSLSLKRSSHEDHKPLCPVTLHKRDHYVAFFVCYLFLAFKISSDKREYPHMSKWIKLLDLEHDDKQLKEFVNDIVRDRPMVKTLHVMGTSLDKESLVEEIVSILPDFNVTHCYLKVFLQNLWIYRPFLDRDTFLLTINRIIVKDERSPKRLRLVLTERDDIAVMSMFIILLRYTYVFVKVMDADKITDEDYLTILQHPTGAMVLATAYRCLSEYNIFRKSTLTTLQALVYLKCYYRDSPEDCDGMGLFKSQNLFGVILQSALQMGLNRDPSFFNQIRDNVAECNLRRCIWHHLTAIDAYTCVVSGSLPIVPDQSFVDVQFPLMDSIDELAHFQRDMIIRATTIHRLYLKISKCVNNVKEFTSLNELTRLLQESREYADSALSIESMVVLTSSNEKYGKRLNGYCLTIQLIQAMVEAQVSFLTGLHFESNRYVDIPRYLKYCTLTIGSICKVVDLSCAYLTGEFDDRVPQECNFETMPVIISGFERALITCIAMLLRFYQLREVLTSKNGTNGLTVDYVDCQINRVIVVFDLILDLVKNKLATKYYSALKFLSFFKYAGIILRTHKFNAMLKIVRFLESNEKDGLDGDVKISQSKREDIRKGFQRVHSLINQNTEWMQVSSFGKRSSSTKEKDTVHIVNFNNSNLMLDMNKDQFQYICDAFIQFKYSSYLKEKVANGEVDSMAHMTAPVVPTEDEVERLVVSNDSGDLIDPFNQLELFLMDDDLFDQMMGEYQS</sequence>
<keyword evidence="3" id="KW-0805">Transcription regulation</keyword>
<dbReference type="RefSeq" id="XP_020067784.1">
    <property type="nucleotide sequence ID" value="XM_020216739.1"/>
</dbReference>
<dbReference type="SUPFAM" id="SSF57701">
    <property type="entry name" value="Zn2/Cys6 DNA-binding domain"/>
    <property type="match status" value="1"/>
</dbReference>
<dbReference type="InterPro" id="IPR036864">
    <property type="entry name" value="Zn2-C6_fun-type_DNA-bd_sf"/>
</dbReference>
<dbReference type="PROSITE" id="PS00463">
    <property type="entry name" value="ZN2_CY6_FUNGAL_1"/>
    <property type="match status" value="1"/>
</dbReference>
<dbReference type="GeneID" id="30991135"/>
<dbReference type="SMART" id="SM00906">
    <property type="entry name" value="Fungal_trans"/>
    <property type="match status" value="1"/>
</dbReference>
<dbReference type="PANTHER" id="PTHR31069:SF12">
    <property type="entry name" value="TRANSCRIPTION FACTOR DOMAIN-CONTAINING PROTEIN"/>
    <property type="match status" value="1"/>
</dbReference>
<dbReference type="AlphaFoldDB" id="A0A1E4RUK4"/>
<evidence type="ECO:0000256" key="7">
    <source>
        <dbReference type="SAM" id="MobiDB-lite"/>
    </source>
</evidence>
<dbReference type="Pfam" id="PF00172">
    <property type="entry name" value="Zn_clus"/>
    <property type="match status" value="1"/>
</dbReference>
<evidence type="ECO:0000256" key="2">
    <source>
        <dbReference type="ARBA" id="ARBA00022833"/>
    </source>
</evidence>
<evidence type="ECO:0000256" key="4">
    <source>
        <dbReference type="ARBA" id="ARBA00023125"/>
    </source>
</evidence>
<dbReference type="GO" id="GO:0008270">
    <property type="term" value="F:zinc ion binding"/>
    <property type="evidence" value="ECO:0007669"/>
    <property type="project" value="InterPro"/>
</dbReference>
<feature type="domain" description="Zn(2)-C6 fungal-type" evidence="8">
    <location>
        <begin position="15"/>
        <end position="45"/>
    </location>
</feature>
<evidence type="ECO:0000313" key="10">
    <source>
        <dbReference type="Proteomes" id="UP000094389"/>
    </source>
</evidence>
<keyword evidence="2" id="KW-0862">Zinc</keyword>
<dbReference type="InterPro" id="IPR001138">
    <property type="entry name" value="Zn2Cys6_DnaBD"/>
</dbReference>
<keyword evidence="10" id="KW-1185">Reference proteome</keyword>
<evidence type="ECO:0000313" key="9">
    <source>
        <dbReference type="EMBL" id="ODV70745.1"/>
    </source>
</evidence>
<keyword evidence="6" id="KW-0539">Nucleus</keyword>
<reference evidence="9 10" key="1">
    <citation type="journal article" date="2016" name="Proc. Natl. Acad. Sci. U.S.A.">
        <title>Comparative genomics of biotechnologically important yeasts.</title>
        <authorList>
            <person name="Riley R."/>
            <person name="Haridas S."/>
            <person name="Wolfe K.H."/>
            <person name="Lopes M.R."/>
            <person name="Hittinger C.T."/>
            <person name="Goeker M."/>
            <person name="Salamov A.A."/>
            <person name="Wisecaver J.H."/>
            <person name="Long T.M."/>
            <person name="Calvey C.H."/>
            <person name="Aerts A.L."/>
            <person name="Barry K.W."/>
            <person name="Choi C."/>
            <person name="Clum A."/>
            <person name="Coughlan A.Y."/>
            <person name="Deshpande S."/>
            <person name="Douglass A.P."/>
            <person name="Hanson S.J."/>
            <person name="Klenk H.-P."/>
            <person name="LaButti K.M."/>
            <person name="Lapidus A."/>
            <person name="Lindquist E.A."/>
            <person name="Lipzen A.M."/>
            <person name="Meier-Kolthoff J.P."/>
            <person name="Ohm R.A."/>
            <person name="Otillar R.P."/>
            <person name="Pangilinan J.L."/>
            <person name="Peng Y."/>
            <person name="Rokas A."/>
            <person name="Rosa C.A."/>
            <person name="Scheuner C."/>
            <person name="Sibirny A.A."/>
            <person name="Slot J.C."/>
            <person name="Stielow J.B."/>
            <person name="Sun H."/>
            <person name="Kurtzman C.P."/>
            <person name="Blackwell M."/>
            <person name="Grigoriev I.V."/>
            <person name="Jeffries T.W."/>
        </authorList>
    </citation>
    <scope>NUCLEOTIDE SEQUENCE [LARGE SCALE GENOMIC DNA]</scope>
    <source>
        <strain evidence="10">ATCC 18201 / CBS 1600 / BCRC 20928 / JCM 3617 / NBRC 0987 / NRRL Y-1542</strain>
    </source>
</reference>
<dbReference type="Gene3D" id="4.10.240.10">
    <property type="entry name" value="Zn(2)-C6 fungal-type DNA-binding domain"/>
    <property type="match status" value="1"/>
</dbReference>
<dbReference type="InterPro" id="IPR050675">
    <property type="entry name" value="OAF3"/>
</dbReference>
<dbReference type="EMBL" id="KV453951">
    <property type="protein sequence ID" value="ODV70745.1"/>
    <property type="molecule type" value="Genomic_DNA"/>
</dbReference>
<dbReference type="PANTHER" id="PTHR31069">
    <property type="entry name" value="OLEATE-ACTIVATED TRANSCRIPTION FACTOR 1-RELATED"/>
    <property type="match status" value="1"/>
</dbReference>
<protein>
    <recommendedName>
        <fullName evidence="8">Zn(2)-C6 fungal-type domain-containing protein</fullName>
    </recommendedName>
</protein>
<dbReference type="CDD" id="cd12148">
    <property type="entry name" value="fungal_TF_MHR"/>
    <property type="match status" value="1"/>
</dbReference>
<dbReference type="GO" id="GO:0006351">
    <property type="term" value="P:DNA-templated transcription"/>
    <property type="evidence" value="ECO:0007669"/>
    <property type="project" value="InterPro"/>
</dbReference>
<dbReference type="CDD" id="cd00067">
    <property type="entry name" value="GAL4"/>
    <property type="match status" value="1"/>
</dbReference>
<evidence type="ECO:0000259" key="8">
    <source>
        <dbReference type="PROSITE" id="PS50048"/>
    </source>
</evidence>
<feature type="compositionally biased region" description="Polar residues" evidence="7">
    <location>
        <begin position="97"/>
        <end position="113"/>
    </location>
</feature>
<dbReference type="OrthoDB" id="5069333at2759"/>
<accession>A0A1E4RUK4</accession>
<dbReference type="GO" id="GO:0000981">
    <property type="term" value="F:DNA-binding transcription factor activity, RNA polymerase II-specific"/>
    <property type="evidence" value="ECO:0007669"/>
    <property type="project" value="InterPro"/>
</dbReference>
<evidence type="ECO:0000256" key="6">
    <source>
        <dbReference type="ARBA" id="ARBA00023242"/>
    </source>
</evidence>
<dbReference type="PROSITE" id="PS50048">
    <property type="entry name" value="ZN2_CY6_FUNGAL_2"/>
    <property type="match status" value="1"/>
</dbReference>
<keyword evidence="1" id="KW-0479">Metal-binding</keyword>
<dbReference type="OMA" id="XSINNIS"/>
<organism evidence="9 10">
    <name type="scientific">Cyberlindnera jadinii (strain ATCC 18201 / CBS 1600 / BCRC 20928 / JCM 3617 / NBRC 0987 / NRRL Y-1542)</name>
    <name type="common">Torula yeast</name>
    <name type="synonym">Candida utilis</name>
    <dbReference type="NCBI Taxonomy" id="983966"/>
    <lineage>
        <taxon>Eukaryota</taxon>
        <taxon>Fungi</taxon>
        <taxon>Dikarya</taxon>
        <taxon>Ascomycota</taxon>
        <taxon>Saccharomycotina</taxon>
        <taxon>Saccharomycetes</taxon>
        <taxon>Phaffomycetales</taxon>
        <taxon>Phaffomycetaceae</taxon>
        <taxon>Cyberlindnera</taxon>
    </lineage>
</organism>
<feature type="region of interest" description="Disordered" evidence="7">
    <location>
        <begin position="72"/>
        <end position="113"/>
    </location>
</feature>
<keyword evidence="4" id="KW-0238">DNA-binding</keyword>
<proteinExistence type="predicted"/>
<dbReference type="Pfam" id="PF04082">
    <property type="entry name" value="Fungal_trans"/>
    <property type="match status" value="1"/>
</dbReference>
<feature type="compositionally biased region" description="Low complexity" evidence="7">
    <location>
        <begin position="75"/>
        <end position="96"/>
    </location>
</feature>
<name>A0A1E4RUK4_CYBJN</name>
<dbReference type="STRING" id="983966.A0A1E4RUK4"/>